<dbReference type="EMBL" id="BGZK01002488">
    <property type="protein sequence ID" value="GBP94317.1"/>
    <property type="molecule type" value="Genomic_DNA"/>
</dbReference>
<sequence>MGARKEFALVLLSDFYHAMLRRMKRSFLFRLRVLATSELIFNLSQLKPPAQCFDEHDKRLRPIVYLVPLCSQTLSETKRSGWRKLSLQSSLELPIPGCENLSLLHIRWGCPTSPRRILDNTSTPPECGTLQASAVSHIEESTENQVVSAERQRIVFESQDAGGSIT</sequence>
<reference evidence="1 2" key="1">
    <citation type="journal article" date="2019" name="Commun. Biol.">
        <title>The bagworm genome reveals a unique fibroin gene that provides high tensile strength.</title>
        <authorList>
            <person name="Kono N."/>
            <person name="Nakamura H."/>
            <person name="Ohtoshi R."/>
            <person name="Tomita M."/>
            <person name="Numata K."/>
            <person name="Arakawa K."/>
        </authorList>
    </citation>
    <scope>NUCLEOTIDE SEQUENCE [LARGE SCALE GENOMIC DNA]</scope>
</reference>
<dbReference type="Proteomes" id="UP000299102">
    <property type="component" value="Unassembled WGS sequence"/>
</dbReference>
<dbReference type="AlphaFoldDB" id="A0A4C2A5Y8"/>
<evidence type="ECO:0000313" key="1">
    <source>
        <dbReference type="EMBL" id="GBP94317.1"/>
    </source>
</evidence>
<name>A0A4C2A5Y8_EUMVA</name>
<accession>A0A4C2A5Y8</accession>
<comment type="caution">
    <text evidence="1">The sequence shown here is derived from an EMBL/GenBank/DDBJ whole genome shotgun (WGS) entry which is preliminary data.</text>
</comment>
<gene>
    <name evidence="1" type="ORF">EVAR_95557_1</name>
</gene>
<keyword evidence="2" id="KW-1185">Reference proteome</keyword>
<proteinExistence type="predicted"/>
<protein>
    <submittedName>
        <fullName evidence="1">Uncharacterized protein</fullName>
    </submittedName>
</protein>
<evidence type="ECO:0000313" key="2">
    <source>
        <dbReference type="Proteomes" id="UP000299102"/>
    </source>
</evidence>
<organism evidence="1 2">
    <name type="scientific">Eumeta variegata</name>
    <name type="common">Bagworm moth</name>
    <name type="synonym">Eumeta japonica</name>
    <dbReference type="NCBI Taxonomy" id="151549"/>
    <lineage>
        <taxon>Eukaryota</taxon>
        <taxon>Metazoa</taxon>
        <taxon>Ecdysozoa</taxon>
        <taxon>Arthropoda</taxon>
        <taxon>Hexapoda</taxon>
        <taxon>Insecta</taxon>
        <taxon>Pterygota</taxon>
        <taxon>Neoptera</taxon>
        <taxon>Endopterygota</taxon>
        <taxon>Lepidoptera</taxon>
        <taxon>Glossata</taxon>
        <taxon>Ditrysia</taxon>
        <taxon>Tineoidea</taxon>
        <taxon>Psychidae</taxon>
        <taxon>Oiketicinae</taxon>
        <taxon>Eumeta</taxon>
    </lineage>
</organism>